<keyword evidence="5" id="KW-0648">Protein biosynthesis</keyword>
<feature type="domain" description="W2" evidence="7">
    <location>
        <begin position="1462"/>
        <end position="1592"/>
    </location>
</feature>
<feature type="region of interest" description="Disordered" evidence="6">
    <location>
        <begin position="734"/>
        <end position="755"/>
    </location>
</feature>
<dbReference type="GO" id="GO:0006417">
    <property type="term" value="P:regulation of translation"/>
    <property type="evidence" value="ECO:0007669"/>
    <property type="project" value="UniProtKB-KW"/>
</dbReference>
<comment type="caution">
    <text evidence="9">The sequence shown here is derived from an EMBL/GenBank/DDBJ whole genome shotgun (WGS) entry which is preliminary data.</text>
</comment>
<feature type="region of interest" description="Disordered" evidence="6">
    <location>
        <begin position="346"/>
        <end position="400"/>
    </location>
</feature>
<dbReference type="InterPro" id="IPR003890">
    <property type="entry name" value="MIF4G-like_typ-3"/>
</dbReference>
<feature type="non-terminal residue" evidence="9">
    <location>
        <position position="1"/>
    </location>
</feature>
<dbReference type="Gene3D" id="1.25.40.180">
    <property type="match status" value="3"/>
</dbReference>
<feature type="non-terminal residue" evidence="9">
    <location>
        <position position="1592"/>
    </location>
</feature>
<dbReference type="SMART" id="SM00543">
    <property type="entry name" value="MIF4G"/>
    <property type="match status" value="1"/>
</dbReference>
<feature type="compositionally biased region" description="Basic and acidic residues" evidence="6">
    <location>
        <begin position="1168"/>
        <end position="1206"/>
    </location>
</feature>
<keyword evidence="2" id="KW-0396">Initiation factor</keyword>
<evidence type="ECO:0000256" key="6">
    <source>
        <dbReference type="SAM" id="MobiDB-lite"/>
    </source>
</evidence>
<keyword evidence="3" id="KW-0597">Phosphoprotein</keyword>
<keyword evidence="4" id="KW-0810">Translation regulation</keyword>
<dbReference type="Pfam" id="PF02847">
    <property type="entry name" value="MA3"/>
    <property type="match status" value="1"/>
</dbReference>
<dbReference type="GO" id="GO:0003729">
    <property type="term" value="F:mRNA binding"/>
    <property type="evidence" value="ECO:0007669"/>
    <property type="project" value="TreeGrafter"/>
</dbReference>
<dbReference type="FunFam" id="1.25.40.180:FF:000003">
    <property type="entry name" value="Putative eukaryotic translation initiation factor 4 gamma 1"/>
    <property type="match status" value="1"/>
</dbReference>
<comment type="similarity">
    <text evidence="1">Belongs to the eukaryotic initiation factor 4G family.</text>
</comment>
<dbReference type="PROSITE" id="PS51363">
    <property type="entry name" value="W2"/>
    <property type="match status" value="1"/>
</dbReference>
<accession>A0A7K9BXW3</accession>
<evidence type="ECO:0000313" key="10">
    <source>
        <dbReference type="Proteomes" id="UP000574528"/>
    </source>
</evidence>
<feature type="compositionally biased region" description="Polar residues" evidence="6">
    <location>
        <begin position="41"/>
        <end position="54"/>
    </location>
</feature>
<feature type="compositionally biased region" description="Acidic residues" evidence="6">
    <location>
        <begin position="468"/>
        <end position="478"/>
    </location>
</feature>
<gene>
    <name evidence="9" type="primary">Eif4g1</name>
    <name evidence="9" type="ORF">PSIHAE_R06157</name>
</gene>
<feature type="compositionally biased region" description="Basic and acidic residues" evidence="6">
    <location>
        <begin position="582"/>
        <end position="595"/>
    </location>
</feature>
<dbReference type="OrthoDB" id="514777at2759"/>
<evidence type="ECO:0000256" key="4">
    <source>
        <dbReference type="ARBA" id="ARBA00022845"/>
    </source>
</evidence>
<dbReference type="SMART" id="SM00544">
    <property type="entry name" value="MA3"/>
    <property type="match status" value="1"/>
</dbReference>
<evidence type="ECO:0000256" key="1">
    <source>
        <dbReference type="ARBA" id="ARBA00005775"/>
    </source>
</evidence>
<dbReference type="GO" id="GO:0003743">
    <property type="term" value="F:translation initiation factor activity"/>
    <property type="evidence" value="ECO:0007669"/>
    <property type="project" value="UniProtKB-KW"/>
</dbReference>
<feature type="compositionally biased region" description="Polar residues" evidence="6">
    <location>
        <begin position="1140"/>
        <end position="1154"/>
    </location>
</feature>
<reference evidence="9 10" key="1">
    <citation type="submission" date="2019-09" db="EMBL/GenBank/DDBJ databases">
        <title>Bird 10,000 Genomes (B10K) Project - Family phase.</title>
        <authorList>
            <person name="Zhang G."/>
        </authorList>
    </citation>
    <scope>NUCLEOTIDE SEQUENCE [LARGE SCALE GENOMIC DNA]</scope>
    <source>
        <strain evidence="9">B10K-DU-001-24</strain>
        <tissue evidence="9">Muscle</tissue>
    </source>
</reference>
<feature type="region of interest" description="Disordered" evidence="6">
    <location>
        <begin position="547"/>
        <end position="595"/>
    </location>
</feature>
<dbReference type="Proteomes" id="UP000574528">
    <property type="component" value="Unassembled WGS sequence"/>
</dbReference>
<feature type="region of interest" description="Disordered" evidence="6">
    <location>
        <begin position="1118"/>
        <end position="1266"/>
    </location>
</feature>
<dbReference type="InterPro" id="IPR003307">
    <property type="entry name" value="W2_domain"/>
</dbReference>
<evidence type="ECO:0000259" key="7">
    <source>
        <dbReference type="PROSITE" id="PS51363"/>
    </source>
</evidence>
<feature type="compositionally biased region" description="Pro residues" evidence="6">
    <location>
        <begin position="14"/>
        <end position="29"/>
    </location>
</feature>
<dbReference type="PANTHER" id="PTHR23253">
    <property type="entry name" value="EUKARYOTIC TRANSLATION INITIATION FACTOR 4 GAMMA"/>
    <property type="match status" value="1"/>
</dbReference>
<evidence type="ECO:0000256" key="3">
    <source>
        <dbReference type="ARBA" id="ARBA00022553"/>
    </source>
</evidence>
<dbReference type="InterPro" id="IPR003891">
    <property type="entry name" value="Initiation_fac_eIF4g_MI"/>
</dbReference>
<feature type="compositionally biased region" description="Low complexity" evidence="6">
    <location>
        <begin position="382"/>
        <end position="400"/>
    </location>
</feature>
<feature type="region of interest" description="Disordered" evidence="6">
    <location>
        <begin position="1"/>
        <end position="88"/>
    </location>
</feature>
<sequence length="1592" mass="176087">MNKAPQPTGGAPTAPHPAPSPGLPQPTFPPGQTAPVVFNPAPTSQMNTPSQPRQVPSFPKHFYQNRAQPPASASRVPSNTTARPGPPAHVYPAASQVMMIPSQISYTPSQGAYYIPGQGRSTYVVPTQQYPVQPGAPSFYPGASPTEFGTYAGAYYPAQGVQQFPAGVPTAQVIVSQQPPIPPKRERKTIRIRDPNQGGKDITEEIMSGARTSSTPTPPQAGSGLEPQANGETSHVAVIVRPGKCLLWGKPVSLEPSKSASPSPPPPLIPEVEPVVLSEVTVMALPLAPTPVMDTVAVEEEEEVAISLPEPAPQASVLPEVPLVPIVSSVPVVPSMPAVPPVPAVPSPPPVVPQTPEAPAKPASPSPPPPREESCPEPPAEPTAEANGVLEEASEPVPEVPVCQPVSALVPVPTLDSPIAQPEELSLPNGVEGTRKAELIEEQPESDVSPISEPEEPAQPGTPASPPAEEEEEEESEGPCEAQERSLSPTPAPSQSSEATAQGFLHFTSLPPFPVAVSVPKKKRRMKELNKKEAVGDLLDAFKEVSVPGVENKPPASAPSHEVEDVAPAHPQEESEETWEEKEDKLAPEKGKTADQKYRYKEEQWKPLNPEEKKRYDREFLLGFQFIFASMQKPEGLPQITDVVLDKANKTPLRALDPIRLSGMNCSPDFTPSFANLGRPVMGNRGLVTRTESFSSLCQPSGLGPRRSQQSQRKEPRKIIAAVSLNEDVKLNKAEKAWKPSSKRASEEEDPENIKTQVRARTGGWWEGREICSQLLLTLLSSQELLRRVRSILNKLTPQMFQQLMKQVMELSIDTEERLKGVIDLVFEKAISEPNFSVAYANMCRCLMGLKVPTTDKPTVTVNFRKLLLNRCQKEFEKDKDDDEIFEKRQKEMDDASAPEEKARMKDELEEARDKARRRSLGNIKFIGELFKLKMLTEAIMHDCVVKLLKNHDEESLECLCRLLTTIGKDLDFEKAKPRMDQYFNQMEKIIKEKKTSSRIRFMLQDVIDLRRNSWVPRRGDQGPKTIDQIHKEAEMEEHREHIKVQQLMSKDKRRGPPGPSSSSGRGSLVADDGWNTVPISKGNRPIDTIRLTKITKPGSIDSNNQLFAPGGRLSWGRGSGGFGTKPADSASDSGRPATCTLNRFSALQQSTPAESMESRRVVQRSSSSRDRSEKAGDRGDRESRLEKGSDRLERPDRGERADRNRSALTKRSFSKETEDRSREREKQAGPEAVRKAASMTEERDRSRESIKQEPALSAASLKPALSEEELEKKSKAIIEEYLHINDMKEALQCVQELGSPSLLYIFVQNGIESTLERSTISREHMGILLCQLVKAGTLSKEQYYKGLREILEVAEDMEIDIPHIWLYLAELITPILQEEGIPMEELFREITKPLVPIGKATTLLVEVLGLLCKSMSQKTVGKLWRDGGLSWKEFLPEDQDVNKFVTEQKLEYTMGDSSDMPSHKELTSEELCKQMDKLLKENPNNQRIHDWIEANLSEQQVSSNTFIRALMTSVCHSAIICEYQGEVGGGSPSPRCLSSDIPSPTVENPYRVDAMVIRNQAKLLQKYLRDEQKELQALYALQALVLKLDQP</sequence>
<evidence type="ECO:0000313" key="9">
    <source>
        <dbReference type="EMBL" id="NXG44549.1"/>
    </source>
</evidence>
<feature type="compositionally biased region" description="Basic and acidic residues" evidence="6">
    <location>
        <begin position="1214"/>
        <end position="1252"/>
    </location>
</feature>
<keyword evidence="10" id="KW-1185">Reference proteome</keyword>
<feature type="compositionally biased region" description="Polar residues" evidence="6">
    <location>
        <begin position="485"/>
        <end position="500"/>
    </location>
</feature>
<proteinExistence type="inferred from homology"/>
<dbReference type="PANTHER" id="PTHR23253:SF10">
    <property type="entry name" value="EUKARYOTIC TRANSLATION INITIATION FACTOR 4 GAMMA 1"/>
    <property type="match status" value="1"/>
</dbReference>
<dbReference type="FunFam" id="1.25.40.180:FF:000001">
    <property type="entry name" value="Eukaryotic translation initiation factor 4 gamma, 3, putative"/>
    <property type="match status" value="1"/>
</dbReference>
<dbReference type="EMBL" id="VWZI01007552">
    <property type="protein sequence ID" value="NXG44549.1"/>
    <property type="molecule type" value="Genomic_DNA"/>
</dbReference>
<name>A0A7K9BXW3_9PICI</name>
<dbReference type="SUPFAM" id="SSF48371">
    <property type="entry name" value="ARM repeat"/>
    <property type="match status" value="3"/>
</dbReference>
<dbReference type="PROSITE" id="PS51366">
    <property type="entry name" value="MI"/>
    <property type="match status" value="1"/>
</dbReference>
<evidence type="ECO:0000259" key="8">
    <source>
        <dbReference type="PROSITE" id="PS51366"/>
    </source>
</evidence>
<dbReference type="GO" id="GO:0016281">
    <property type="term" value="C:eukaryotic translation initiation factor 4F complex"/>
    <property type="evidence" value="ECO:0007669"/>
    <property type="project" value="TreeGrafter"/>
</dbReference>
<feature type="region of interest" description="Disordered" evidence="6">
    <location>
        <begin position="194"/>
        <end position="232"/>
    </location>
</feature>
<feature type="region of interest" description="Disordered" evidence="6">
    <location>
        <begin position="1046"/>
        <end position="1084"/>
    </location>
</feature>
<dbReference type="InterPro" id="IPR016024">
    <property type="entry name" value="ARM-type_fold"/>
</dbReference>
<protein>
    <submittedName>
        <fullName evidence="9">IF4G1 factor</fullName>
    </submittedName>
</protein>
<organism evidence="9 10">
    <name type="scientific">Psilopogon haemacephalus</name>
    <name type="common">coppersmith barbet</name>
    <dbReference type="NCBI Taxonomy" id="2585815"/>
    <lineage>
        <taxon>Eukaryota</taxon>
        <taxon>Metazoa</taxon>
        <taxon>Chordata</taxon>
        <taxon>Craniata</taxon>
        <taxon>Vertebrata</taxon>
        <taxon>Euteleostomi</taxon>
        <taxon>Archelosauria</taxon>
        <taxon>Archosauria</taxon>
        <taxon>Dinosauria</taxon>
        <taxon>Saurischia</taxon>
        <taxon>Theropoda</taxon>
        <taxon>Coelurosauria</taxon>
        <taxon>Aves</taxon>
        <taxon>Neognathae</taxon>
        <taxon>Neoaves</taxon>
        <taxon>Telluraves</taxon>
        <taxon>Coraciimorphae</taxon>
        <taxon>Piciformes</taxon>
        <taxon>Megalaimidae</taxon>
        <taxon>Psilopogon</taxon>
    </lineage>
</organism>
<feature type="domain" description="MI" evidence="8">
    <location>
        <begin position="1270"/>
        <end position="1392"/>
    </location>
</feature>
<feature type="region of interest" description="Disordered" evidence="6">
    <location>
        <begin position="413"/>
        <end position="527"/>
    </location>
</feature>
<feature type="compositionally biased region" description="Low complexity" evidence="6">
    <location>
        <begin position="1254"/>
        <end position="1265"/>
    </location>
</feature>
<evidence type="ECO:0000256" key="5">
    <source>
        <dbReference type="ARBA" id="ARBA00022917"/>
    </source>
</evidence>
<dbReference type="CDD" id="cd11559">
    <property type="entry name" value="W2_eIF4G1_like"/>
    <property type="match status" value="1"/>
</dbReference>
<feature type="compositionally biased region" description="Low complexity" evidence="6">
    <location>
        <begin position="1"/>
        <end position="13"/>
    </location>
</feature>
<evidence type="ECO:0000256" key="2">
    <source>
        <dbReference type="ARBA" id="ARBA00022540"/>
    </source>
</evidence>
<dbReference type="Pfam" id="PF02854">
    <property type="entry name" value="MIF4G"/>
    <property type="match status" value="1"/>
</dbReference>
<feature type="region of interest" description="Disordered" evidence="6">
    <location>
        <begin position="695"/>
        <end position="716"/>
    </location>
</feature>